<dbReference type="Gene3D" id="2.40.30.10">
    <property type="entry name" value="Translation factors"/>
    <property type="match status" value="1"/>
</dbReference>
<evidence type="ECO:0000256" key="1">
    <source>
        <dbReference type="ARBA" id="ARBA00001974"/>
    </source>
</evidence>
<dbReference type="InterPro" id="IPR023166">
    <property type="entry name" value="BaiN-like_dom_sf"/>
</dbReference>
<proteinExistence type="predicted"/>
<dbReference type="AlphaFoldDB" id="A0A1A6AM97"/>
<evidence type="ECO:0000313" key="7">
    <source>
        <dbReference type="Proteomes" id="UP000093954"/>
    </source>
</evidence>
<dbReference type="NCBIfam" id="TIGR00275">
    <property type="entry name" value="aminoacetone oxidase family FAD-binding enzyme"/>
    <property type="match status" value="1"/>
</dbReference>
<feature type="domain" description="RsdA/BaiN/AoA(So)-like Rossmann fold-like" evidence="4">
    <location>
        <begin position="3"/>
        <end position="403"/>
    </location>
</feature>
<feature type="domain" description="RsdA/BaiN/AoA(So)-like insert" evidence="5">
    <location>
        <begin position="191"/>
        <end position="350"/>
    </location>
</feature>
<dbReference type="PRINTS" id="PR00411">
    <property type="entry name" value="PNDRDTASEI"/>
</dbReference>
<dbReference type="PANTHER" id="PTHR42887:SF2">
    <property type="entry name" value="OS12G0638800 PROTEIN"/>
    <property type="match status" value="1"/>
</dbReference>
<dbReference type="Proteomes" id="UP000093954">
    <property type="component" value="Unassembled WGS sequence"/>
</dbReference>
<dbReference type="RefSeq" id="WP_065079206.1">
    <property type="nucleotide sequence ID" value="NZ_LROS01000044.1"/>
</dbReference>
<evidence type="ECO:0000259" key="5">
    <source>
        <dbReference type="Pfam" id="PF22780"/>
    </source>
</evidence>
<dbReference type="InterPro" id="IPR004792">
    <property type="entry name" value="BaiN-like"/>
</dbReference>
<dbReference type="EC" id="5.3.1.29" evidence="6"/>
<gene>
    <name evidence="6" type="ORF">CLRAG_30900</name>
</gene>
<dbReference type="EMBL" id="LROS01000044">
    <property type="protein sequence ID" value="OBR91148.1"/>
    <property type="molecule type" value="Genomic_DNA"/>
</dbReference>
<comment type="caution">
    <text evidence="6">The sequence shown here is derived from an EMBL/GenBank/DDBJ whole genome shotgun (WGS) entry which is preliminary data.</text>
</comment>
<dbReference type="PANTHER" id="PTHR42887">
    <property type="entry name" value="OS12G0638800 PROTEIN"/>
    <property type="match status" value="1"/>
</dbReference>
<sequence length="412" mass="45762">MSKVIVIGGGPSGMMAAINAAKNNDVVLVEKNNKLGKKMFISGKGRCNITNSKDISEFFDYIPRNPNFLYSSLYSFTNNDTINFFNNLKVKLKVERGDRVFPESDKSSDLIGAMEKELLRKRVVIKLNSQVTKFICRENRIQSIQLQDNSIVEGDYFILCTGGMSYPQTGSTGDGYRMAKDLGHTITPINPALVPIEISDDWIKSLQGLSLKNVELSIIDPKKNTLYKEFGEMLFTHFGISGPIVLSGSRVIENKHNLKAVINLKPALSFEDLDKRIQKDFFKYSNKSFKNSLDDLLPKKLIDVIVSLSNIDPNKKVNSITKLERHTLVNLLQNLSMNIKGLRPIAEAIVTSGGITVKEIDPSNMKSKIVSNLYFGGEVIDVDAYTGGFNMQIALSTGFLAGNDIGNIQENN</sequence>
<evidence type="ECO:0000256" key="3">
    <source>
        <dbReference type="ARBA" id="ARBA00022827"/>
    </source>
</evidence>
<evidence type="ECO:0000256" key="2">
    <source>
        <dbReference type="ARBA" id="ARBA00022630"/>
    </source>
</evidence>
<dbReference type="Gene3D" id="1.10.8.260">
    <property type="entry name" value="HI0933 insert domain-like"/>
    <property type="match status" value="1"/>
</dbReference>
<keyword evidence="2" id="KW-0285">Flavoprotein</keyword>
<evidence type="ECO:0000313" key="6">
    <source>
        <dbReference type="EMBL" id="OBR91148.1"/>
    </source>
</evidence>
<reference evidence="6 7" key="1">
    <citation type="journal article" date="2012" name="Front. Microbiol.">
        <title>Draft Genome Sequence of the Virulent Strain 01-B526 of the Fish Pathogen Aeromonas salmonicida.</title>
        <authorList>
            <person name="Charette S.J."/>
            <person name="Brochu F."/>
            <person name="Boyle B."/>
            <person name="Filion G."/>
            <person name="Tanaka K.H."/>
            <person name="Derome N."/>
        </authorList>
    </citation>
    <scope>NUCLEOTIDE SEQUENCE [LARGE SCALE GENOMIC DNA]</scope>
    <source>
        <strain evidence="6 7">P11</strain>
    </source>
</reference>
<keyword evidence="7" id="KW-1185">Reference proteome</keyword>
<dbReference type="GO" id="GO:0043917">
    <property type="term" value="F:ribose 1,5-bisphosphate isomerase activity"/>
    <property type="evidence" value="ECO:0007669"/>
    <property type="project" value="UniProtKB-EC"/>
</dbReference>
<name>A0A1A6AM97_9CLOT</name>
<dbReference type="Pfam" id="PF03486">
    <property type="entry name" value="HI0933_like"/>
    <property type="match status" value="1"/>
</dbReference>
<dbReference type="InterPro" id="IPR057661">
    <property type="entry name" value="RsdA/BaiN/AoA(So)_Rossmann"/>
</dbReference>
<keyword evidence="3" id="KW-0274">FAD</keyword>
<dbReference type="PATRIC" id="fig|1353534.3.peg.3136"/>
<dbReference type="SUPFAM" id="SSF51905">
    <property type="entry name" value="FAD/NAD(P)-binding domain"/>
    <property type="match status" value="1"/>
</dbReference>
<keyword evidence="6" id="KW-0413">Isomerase</keyword>
<dbReference type="SUPFAM" id="SSF160996">
    <property type="entry name" value="HI0933 insert domain-like"/>
    <property type="match status" value="1"/>
</dbReference>
<comment type="cofactor">
    <cofactor evidence="1">
        <name>FAD</name>
        <dbReference type="ChEBI" id="CHEBI:57692"/>
    </cofactor>
</comment>
<evidence type="ECO:0000259" key="4">
    <source>
        <dbReference type="Pfam" id="PF03486"/>
    </source>
</evidence>
<dbReference type="Pfam" id="PF22780">
    <property type="entry name" value="HI0933_like_1st"/>
    <property type="match status" value="1"/>
</dbReference>
<dbReference type="Gene3D" id="3.50.50.60">
    <property type="entry name" value="FAD/NAD(P)-binding domain"/>
    <property type="match status" value="1"/>
</dbReference>
<organism evidence="6 7">
    <name type="scientific">Clostridium ragsdalei P11</name>
    <dbReference type="NCBI Taxonomy" id="1353534"/>
    <lineage>
        <taxon>Bacteria</taxon>
        <taxon>Bacillati</taxon>
        <taxon>Bacillota</taxon>
        <taxon>Clostridia</taxon>
        <taxon>Eubacteriales</taxon>
        <taxon>Clostridiaceae</taxon>
        <taxon>Clostridium</taxon>
    </lineage>
</organism>
<dbReference type="InterPro" id="IPR036188">
    <property type="entry name" value="FAD/NAD-bd_sf"/>
</dbReference>
<dbReference type="InterPro" id="IPR055178">
    <property type="entry name" value="RsdA/BaiN/AoA(So)-like_dom"/>
</dbReference>
<accession>A0A1A6AM97</accession>
<protein>
    <submittedName>
        <fullName evidence="6">Putative thiazole biosynthetic enzyme</fullName>
        <ecNumber evidence="6">5.3.1.29</ecNumber>
    </submittedName>
</protein>